<keyword evidence="5" id="KW-1185">Reference proteome</keyword>
<dbReference type="Pfam" id="PF00249">
    <property type="entry name" value="Myb_DNA-binding"/>
    <property type="match status" value="4"/>
</dbReference>
<dbReference type="GO" id="GO:0005634">
    <property type="term" value="C:nucleus"/>
    <property type="evidence" value="ECO:0007669"/>
    <property type="project" value="TreeGrafter"/>
</dbReference>
<dbReference type="InterPro" id="IPR009057">
    <property type="entry name" value="Homeodomain-like_sf"/>
</dbReference>
<dbReference type="Proteomes" id="UP000022910">
    <property type="component" value="Unassembled WGS sequence"/>
</dbReference>
<gene>
    <name evidence="4" type="ORF">RirG_040210</name>
</gene>
<feature type="domain" description="HTH myb-type" evidence="3">
    <location>
        <begin position="628"/>
        <end position="677"/>
    </location>
</feature>
<feature type="domain" description="HTH myb-type" evidence="3">
    <location>
        <begin position="562"/>
        <end position="616"/>
    </location>
</feature>
<feature type="domain" description="SANT" evidence="2">
    <location>
        <begin position="565"/>
        <end position="616"/>
    </location>
</feature>
<dbReference type="PROSITE" id="PS50090">
    <property type="entry name" value="MYB_LIKE"/>
    <property type="match status" value="6"/>
</dbReference>
<name>A0A015LSI8_RHIIW</name>
<feature type="domain" description="SANT" evidence="2">
    <location>
        <begin position="281"/>
        <end position="332"/>
    </location>
</feature>
<dbReference type="InterPro" id="IPR017930">
    <property type="entry name" value="Myb_dom"/>
</dbReference>
<dbReference type="InterPro" id="IPR001005">
    <property type="entry name" value="SANT/Myb"/>
</dbReference>
<dbReference type="Pfam" id="PF13921">
    <property type="entry name" value="Myb_DNA-bind_6"/>
    <property type="match status" value="3"/>
</dbReference>
<dbReference type="Gene3D" id="1.10.10.60">
    <property type="entry name" value="Homeodomain-like"/>
    <property type="match status" value="6"/>
</dbReference>
<feature type="domain" description="SANT" evidence="2">
    <location>
        <begin position="101"/>
        <end position="147"/>
    </location>
</feature>
<evidence type="ECO:0000259" key="2">
    <source>
        <dbReference type="PROSITE" id="PS51293"/>
    </source>
</evidence>
<comment type="caution">
    <text evidence="4">The sequence shown here is derived from an EMBL/GenBank/DDBJ whole genome shotgun (WGS) entry which is preliminary data.</text>
</comment>
<evidence type="ECO:0000259" key="3">
    <source>
        <dbReference type="PROSITE" id="PS51294"/>
    </source>
</evidence>
<feature type="domain" description="Myb-like" evidence="1">
    <location>
        <begin position="693"/>
        <end position="743"/>
    </location>
</feature>
<reference evidence="4 5" key="1">
    <citation type="submission" date="2014-02" db="EMBL/GenBank/DDBJ databases">
        <title>Single nucleus genome sequencing reveals high similarity among nuclei of an endomycorrhizal fungus.</title>
        <authorList>
            <person name="Lin K."/>
            <person name="Geurts R."/>
            <person name="Zhang Z."/>
            <person name="Limpens E."/>
            <person name="Saunders D.G."/>
            <person name="Mu D."/>
            <person name="Pang E."/>
            <person name="Cao H."/>
            <person name="Cha H."/>
            <person name="Lin T."/>
            <person name="Zhou Q."/>
            <person name="Shang Y."/>
            <person name="Li Y."/>
            <person name="Ivanov S."/>
            <person name="Sharma T."/>
            <person name="Velzen R.V."/>
            <person name="Ruijter N.D."/>
            <person name="Aanen D.K."/>
            <person name="Win J."/>
            <person name="Kamoun S."/>
            <person name="Bisseling T."/>
            <person name="Huang S."/>
        </authorList>
    </citation>
    <scope>NUCLEOTIDE SEQUENCE [LARGE SCALE GENOMIC DNA]</scope>
    <source>
        <strain evidence="5">DAOM197198w</strain>
    </source>
</reference>
<feature type="domain" description="Myb-like" evidence="1">
    <location>
        <begin position="628"/>
        <end position="673"/>
    </location>
</feature>
<sequence>MTLFKKLCNQKNIAFFNQVRLFYIREVCYNESFHKPTFYINNTKGNLNFFERTFSTKNEIDNVNIVEETEELKDLSGLREFSNDKDRIIEKDNRGFRAITWSRLETKVLDNLVEKYGKSWETISQYMFDKTPQECKVQYEKIRRQQDSNFSYQFMDLPEFTDDEIDQINILIQKNGRNWRRIAKLFPDKSSLDIERFVKDNSDRFPSLYSDPIFIKRYKGSTWTDNDLKSLNELLMKHGRNLDAISQELPHRTPKSIERAISKHMLDLPALHSGKVADWFRSSTIWSESETRSLNELVEIYGFNWEKISEYLPGRSPLSCSSKFYASWSTWNNKVTALVPHKWPKEVIQFLDLLIEKYGKWQILPILVSGMTPANWFSPFSPQSRVWTISEKQILQYLIKTNGYNWEKISEYFPHRQRWTIIREVLGNIEDYGSTYSDENVSTSNLINSKKRKRRSFYWPYEEVKKLYELKEKYSSNWYKISEELPGRAPAACYLKDFVLLNARKKINYKLDVLEICHLQELLRYHGSDWEAIASHIKKDPNEIKDIVNEYPEIFPSVLFGLQIKNTANWTEKEKELLKNLIASQGNNWKFIKKFFPKKSYQQIFDYYYKHLEDFPDNLNKNYRSFYRAFWNKEENELLKELLQKHGNNFEYISQYFPGRTSLAIKTHIRNYPELFYSENEQNYRIDAKYKKDQKRSNMSWTKYEEDKLLALTKSYPVDWNKIAAEFPSRTIHACKAKYRDLKIHSFTRIT</sequence>
<organism evidence="4 5">
    <name type="scientific">Rhizophagus irregularis (strain DAOM 197198w)</name>
    <name type="common">Glomus intraradices</name>
    <dbReference type="NCBI Taxonomy" id="1432141"/>
    <lineage>
        <taxon>Eukaryota</taxon>
        <taxon>Fungi</taxon>
        <taxon>Fungi incertae sedis</taxon>
        <taxon>Mucoromycota</taxon>
        <taxon>Glomeromycotina</taxon>
        <taxon>Glomeromycetes</taxon>
        <taxon>Glomerales</taxon>
        <taxon>Glomeraceae</taxon>
        <taxon>Rhizophagus</taxon>
    </lineage>
</organism>
<feature type="domain" description="Myb-like" evidence="1">
    <location>
        <begin position="569"/>
        <end position="612"/>
    </location>
</feature>
<dbReference type="SMART" id="SM00717">
    <property type="entry name" value="SANT"/>
    <property type="match status" value="9"/>
</dbReference>
<evidence type="ECO:0000259" key="1">
    <source>
        <dbReference type="PROSITE" id="PS50090"/>
    </source>
</evidence>
<dbReference type="InterPro" id="IPR050560">
    <property type="entry name" value="MYB_TF"/>
</dbReference>
<dbReference type="InterPro" id="IPR017884">
    <property type="entry name" value="SANT_dom"/>
</dbReference>
<dbReference type="SUPFAM" id="SSF46689">
    <property type="entry name" value="Homeodomain-like"/>
    <property type="match status" value="6"/>
</dbReference>
<feature type="domain" description="HTH myb-type" evidence="3">
    <location>
        <begin position="691"/>
        <end position="747"/>
    </location>
</feature>
<accession>A0A015LSI8</accession>
<dbReference type="GO" id="GO:0000978">
    <property type="term" value="F:RNA polymerase II cis-regulatory region sequence-specific DNA binding"/>
    <property type="evidence" value="ECO:0007669"/>
    <property type="project" value="TreeGrafter"/>
</dbReference>
<dbReference type="EMBL" id="JEMT01012387">
    <property type="protein sequence ID" value="EXX75611.1"/>
    <property type="molecule type" value="Genomic_DNA"/>
</dbReference>
<dbReference type="GO" id="GO:0000981">
    <property type="term" value="F:DNA-binding transcription factor activity, RNA polymerase II-specific"/>
    <property type="evidence" value="ECO:0007669"/>
    <property type="project" value="TreeGrafter"/>
</dbReference>
<dbReference type="PANTHER" id="PTHR45614">
    <property type="entry name" value="MYB PROTEIN-RELATED"/>
    <property type="match status" value="1"/>
</dbReference>
<dbReference type="STRING" id="1432141.A0A015LSI8"/>
<dbReference type="HOGENOM" id="CLU_396689_0_0_1"/>
<feature type="domain" description="Myb-like" evidence="1">
    <location>
        <begin position="101"/>
        <end position="143"/>
    </location>
</feature>
<dbReference type="AlphaFoldDB" id="A0A015LSI8"/>
<evidence type="ECO:0000313" key="5">
    <source>
        <dbReference type="Proteomes" id="UP000022910"/>
    </source>
</evidence>
<feature type="domain" description="Myb-like" evidence="1">
    <location>
        <begin position="286"/>
        <end position="324"/>
    </location>
</feature>
<dbReference type="CDD" id="cd00167">
    <property type="entry name" value="SANT"/>
    <property type="match status" value="3"/>
</dbReference>
<dbReference type="PROSITE" id="PS51294">
    <property type="entry name" value="HTH_MYB"/>
    <property type="match status" value="3"/>
</dbReference>
<proteinExistence type="predicted"/>
<evidence type="ECO:0000313" key="4">
    <source>
        <dbReference type="EMBL" id="EXX75611.1"/>
    </source>
</evidence>
<dbReference type="PROSITE" id="PS51293">
    <property type="entry name" value="SANT"/>
    <property type="match status" value="3"/>
</dbReference>
<protein>
    <submittedName>
        <fullName evidence="4">Uncharacterized protein</fullName>
    </submittedName>
</protein>
<dbReference type="OrthoDB" id="2143914at2759"/>
<feature type="domain" description="Myb-like" evidence="1">
    <location>
        <begin position="451"/>
        <end position="501"/>
    </location>
</feature>